<reference evidence="3 4" key="1">
    <citation type="submission" date="2017-08" db="EMBL/GenBank/DDBJ databases">
        <title>Infants hospitalized years apart are colonized by the same room-sourced microbial strains.</title>
        <authorList>
            <person name="Brooks B."/>
            <person name="Olm M.R."/>
            <person name="Firek B.A."/>
            <person name="Baker R."/>
            <person name="Thomas B.C."/>
            <person name="Morowitz M.J."/>
            <person name="Banfield J.F."/>
        </authorList>
    </citation>
    <scope>NUCLEOTIDE SEQUENCE [LARGE SCALE GENOMIC DNA]</scope>
    <source>
        <strain evidence="3">S2_005_001_R1_22</strain>
    </source>
</reference>
<feature type="signal peptide" evidence="2">
    <location>
        <begin position="1"/>
        <end position="15"/>
    </location>
</feature>
<dbReference type="Proteomes" id="UP000249229">
    <property type="component" value="Unassembled WGS sequence"/>
</dbReference>
<evidence type="ECO:0000313" key="4">
    <source>
        <dbReference type="Proteomes" id="UP000249229"/>
    </source>
</evidence>
<feature type="chain" id="PRO_5015883690" description="Lipoprotein" evidence="2">
    <location>
        <begin position="16"/>
        <end position="149"/>
    </location>
</feature>
<organism evidence="3 4">
    <name type="scientific">Sphingomonas taxi</name>
    <dbReference type="NCBI Taxonomy" id="1549858"/>
    <lineage>
        <taxon>Bacteria</taxon>
        <taxon>Pseudomonadati</taxon>
        <taxon>Pseudomonadota</taxon>
        <taxon>Alphaproteobacteria</taxon>
        <taxon>Sphingomonadales</taxon>
        <taxon>Sphingomonadaceae</taxon>
        <taxon>Sphingomonas</taxon>
    </lineage>
</organism>
<keyword evidence="2" id="KW-0732">Signal</keyword>
<feature type="compositionally biased region" description="Low complexity" evidence="1">
    <location>
        <begin position="45"/>
        <end position="55"/>
    </location>
</feature>
<sequence>MTTRLLLLAAPFALAACGQPATPAPTPAPTPSERIAPVAEPRGPGPQETAPAATGAATARDYLGRWIGVEGMFLNVTPGTDGGVMLDMQWDLDHRGTFPGRVTAQGLGFTRGGVAEVAVRGSGDRTGLKWLAGKTDCLIVKPGEGYCRA</sequence>
<accession>A0A2W5PCC8</accession>
<evidence type="ECO:0000256" key="2">
    <source>
        <dbReference type="SAM" id="SignalP"/>
    </source>
</evidence>
<evidence type="ECO:0000313" key="3">
    <source>
        <dbReference type="EMBL" id="PZQ61769.1"/>
    </source>
</evidence>
<gene>
    <name evidence="3" type="ORF">DI544_03860</name>
</gene>
<dbReference type="PROSITE" id="PS51257">
    <property type="entry name" value="PROKAR_LIPOPROTEIN"/>
    <property type="match status" value="1"/>
</dbReference>
<dbReference type="AlphaFoldDB" id="A0A2W5PCC8"/>
<name>A0A2W5PCC8_9SPHN</name>
<dbReference type="EMBL" id="QFQI01000002">
    <property type="protein sequence ID" value="PZQ61769.1"/>
    <property type="molecule type" value="Genomic_DNA"/>
</dbReference>
<protein>
    <recommendedName>
        <fullName evidence="5">Lipoprotein</fullName>
    </recommendedName>
</protein>
<evidence type="ECO:0000256" key="1">
    <source>
        <dbReference type="SAM" id="MobiDB-lite"/>
    </source>
</evidence>
<feature type="region of interest" description="Disordered" evidence="1">
    <location>
        <begin position="21"/>
        <end position="55"/>
    </location>
</feature>
<comment type="caution">
    <text evidence="3">The sequence shown here is derived from an EMBL/GenBank/DDBJ whole genome shotgun (WGS) entry which is preliminary data.</text>
</comment>
<evidence type="ECO:0008006" key="5">
    <source>
        <dbReference type="Google" id="ProtNLM"/>
    </source>
</evidence>
<proteinExistence type="predicted"/>